<organism evidence="5 6">
    <name type="scientific">Oldenlandia corymbosa var. corymbosa</name>
    <dbReference type="NCBI Taxonomy" id="529605"/>
    <lineage>
        <taxon>Eukaryota</taxon>
        <taxon>Viridiplantae</taxon>
        <taxon>Streptophyta</taxon>
        <taxon>Embryophyta</taxon>
        <taxon>Tracheophyta</taxon>
        <taxon>Spermatophyta</taxon>
        <taxon>Magnoliopsida</taxon>
        <taxon>eudicotyledons</taxon>
        <taxon>Gunneridae</taxon>
        <taxon>Pentapetalae</taxon>
        <taxon>asterids</taxon>
        <taxon>lamiids</taxon>
        <taxon>Gentianales</taxon>
        <taxon>Rubiaceae</taxon>
        <taxon>Rubioideae</taxon>
        <taxon>Spermacoceae</taxon>
        <taxon>Hedyotis-Oldenlandia complex</taxon>
        <taxon>Oldenlandia</taxon>
    </lineage>
</organism>
<feature type="DNA-binding region" description="HMG box" evidence="1">
    <location>
        <begin position="243"/>
        <end position="312"/>
    </location>
</feature>
<evidence type="ECO:0000256" key="1">
    <source>
        <dbReference type="PROSITE-ProRule" id="PRU00267"/>
    </source>
</evidence>
<dbReference type="PANTHER" id="PTHR46691:SF5">
    <property type="entry name" value="HMG (HIGH MOBILITY GROUP) BOX PROTEIN"/>
    <property type="match status" value="1"/>
</dbReference>
<gene>
    <name evidence="5" type="ORF">OLC1_LOCUS12692</name>
</gene>
<dbReference type="AlphaFoldDB" id="A0AAV1D9K5"/>
<sequence>MGRKRKIVSARKMMRIEECYEDDDPSAAEQSSDNASGGNEKPDENRANIDNQSSEEKSARESFYEKLTKLNEYSGLSLVFNFRDTKLDLYLVYKEVTDRGGSHEVSKAGKWSEVASAVGSVHHASILPRQIQKVYETLLWTYEQINCYRTPGKALCRSTTTAAEGYSYDCSVGKSDPCDGYSVRKSHPCDGSSEDDQGANDKCRVENFHALKGPGRPRKQDSPGKPKKQNSPGKPRKQDPYAPQKARNSYQMFLRMECERLKKIHGENSRNMNLRVMAIEAWRHLSDNDRLPYAEASRKDKERFNRELVIYMQNKNNTVTVTRDLPSSSTPTSINFAASSPRDDDCYVPLELNAGNQPLPNETLVESTIQMLENAKPNDPIFRMNWDG</sequence>
<feature type="domain" description="ARID" evidence="4">
    <location>
        <begin position="57"/>
        <end position="147"/>
    </location>
</feature>
<dbReference type="Pfam" id="PF01388">
    <property type="entry name" value="ARID"/>
    <property type="match status" value="1"/>
</dbReference>
<proteinExistence type="predicted"/>
<dbReference type="InterPro" id="IPR001606">
    <property type="entry name" value="ARID_dom"/>
</dbReference>
<dbReference type="SUPFAM" id="SSF46774">
    <property type="entry name" value="ARID-like"/>
    <property type="match status" value="1"/>
</dbReference>
<name>A0AAV1D9K5_OLDCO</name>
<dbReference type="Proteomes" id="UP001161247">
    <property type="component" value="Chromosome 4"/>
</dbReference>
<evidence type="ECO:0000256" key="2">
    <source>
        <dbReference type="SAM" id="MobiDB-lite"/>
    </source>
</evidence>
<evidence type="ECO:0000313" key="5">
    <source>
        <dbReference type="EMBL" id="CAI9103558.1"/>
    </source>
</evidence>
<dbReference type="PROSITE" id="PS50118">
    <property type="entry name" value="HMG_BOX_2"/>
    <property type="match status" value="1"/>
</dbReference>
<keyword evidence="6" id="KW-1185">Reference proteome</keyword>
<dbReference type="Pfam" id="PF09011">
    <property type="entry name" value="HMG_box_2"/>
    <property type="match status" value="1"/>
</dbReference>
<keyword evidence="1" id="KW-0539">Nucleus</keyword>
<dbReference type="GO" id="GO:0003677">
    <property type="term" value="F:DNA binding"/>
    <property type="evidence" value="ECO:0007669"/>
    <property type="project" value="UniProtKB-UniRule"/>
</dbReference>
<dbReference type="SMART" id="SM00398">
    <property type="entry name" value="HMG"/>
    <property type="match status" value="1"/>
</dbReference>
<keyword evidence="1" id="KW-0238">DNA-binding</keyword>
<dbReference type="InterPro" id="IPR036910">
    <property type="entry name" value="HMG_box_dom_sf"/>
</dbReference>
<evidence type="ECO:0000259" key="3">
    <source>
        <dbReference type="PROSITE" id="PS50118"/>
    </source>
</evidence>
<protein>
    <submittedName>
        <fullName evidence="5">OLC1v1002069C1</fullName>
    </submittedName>
</protein>
<accession>A0AAV1D9K5</accession>
<dbReference type="GO" id="GO:0005634">
    <property type="term" value="C:nucleus"/>
    <property type="evidence" value="ECO:0007669"/>
    <property type="project" value="UniProtKB-UniRule"/>
</dbReference>
<dbReference type="SMART" id="SM00501">
    <property type="entry name" value="BRIGHT"/>
    <property type="match status" value="1"/>
</dbReference>
<feature type="region of interest" description="Disordered" evidence="2">
    <location>
        <begin position="18"/>
        <end position="60"/>
    </location>
</feature>
<dbReference type="EMBL" id="OX459121">
    <property type="protein sequence ID" value="CAI9103558.1"/>
    <property type="molecule type" value="Genomic_DNA"/>
</dbReference>
<dbReference type="InterPro" id="IPR009071">
    <property type="entry name" value="HMG_box_dom"/>
</dbReference>
<feature type="region of interest" description="Disordered" evidence="2">
    <location>
        <begin position="208"/>
        <end position="246"/>
    </location>
</feature>
<dbReference type="PANTHER" id="PTHR46691">
    <property type="entry name" value="HIGH MOBILITY GROUP B PROTEIN 9"/>
    <property type="match status" value="1"/>
</dbReference>
<reference evidence="5" key="1">
    <citation type="submission" date="2023-03" db="EMBL/GenBank/DDBJ databases">
        <authorList>
            <person name="Julca I."/>
        </authorList>
    </citation>
    <scope>NUCLEOTIDE SEQUENCE</scope>
</reference>
<evidence type="ECO:0000313" key="6">
    <source>
        <dbReference type="Proteomes" id="UP001161247"/>
    </source>
</evidence>
<dbReference type="PROSITE" id="PS51011">
    <property type="entry name" value="ARID"/>
    <property type="match status" value="1"/>
</dbReference>
<dbReference type="Gene3D" id="1.10.150.60">
    <property type="entry name" value="ARID DNA-binding domain"/>
    <property type="match status" value="1"/>
</dbReference>
<dbReference type="SMART" id="SM01014">
    <property type="entry name" value="ARID"/>
    <property type="match status" value="1"/>
</dbReference>
<dbReference type="InterPro" id="IPR036431">
    <property type="entry name" value="ARID_dom_sf"/>
</dbReference>
<dbReference type="Gene3D" id="1.10.30.10">
    <property type="entry name" value="High mobility group box domain"/>
    <property type="match status" value="1"/>
</dbReference>
<feature type="compositionally biased region" description="Polar residues" evidence="2">
    <location>
        <begin position="28"/>
        <end position="37"/>
    </location>
</feature>
<feature type="domain" description="HMG box" evidence="3">
    <location>
        <begin position="243"/>
        <end position="312"/>
    </location>
</feature>
<dbReference type="SUPFAM" id="SSF47095">
    <property type="entry name" value="HMG-box"/>
    <property type="match status" value="1"/>
</dbReference>
<evidence type="ECO:0000259" key="4">
    <source>
        <dbReference type="PROSITE" id="PS51011"/>
    </source>
</evidence>